<dbReference type="PROSITE" id="PS51217">
    <property type="entry name" value="UVRD_HELICASE_CTER"/>
    <property type="match status" value="1"/>
</dbReference>
<dbReference type="EMBL" id="DXGH01000064">
    <property type="protein sequence ID" value="HIW82138.1"/>
    <property type="molecule type" value="Genomic_DNA"/>
</dbReference>
<dbReference type="Proteomes" id="UP000824265">
    <property type="component" value="Unassembled WGS sequence"/>
</dbReference>
<evidence type="ECO:0000256" key="2">
    <source>
        <dbReference type="ARBA" id="ARBA00022741"/>
    </source>
</evidence>
<evidence type="ECO:0000256" key="11">
    <source>
        <dbReference type="ARBA" id="ARBA00034617"/>
    </source>
</evidence>
<evidence type="ECO:0000256" key="5">
    <source>
        <dbReference type="ARBA" id="ARBA00022806"/>
    </source>
</evidence>
<evidence type="ECO:0000259" key="15">
    <source>
        <dbReference type="PROSITE" id="PS51198"/>
    </source>
</evidence>
<dbReference type="Pfam" id="PF13361">
    <property type="entry name" value="UvrD_C"/>
    <property type="match status" value="1"/>
</dbReference>
<evidence type="ECO:0000256" key="10">
    <source>
        <dbReference type="ARBA" id="ARBA00023235"/>
    </source>
</evidence>
<evidence type="ECO:0000256" key="4">
    <source>
        <dbReference type="ARBA" id="ARBA00022801"/>
    </source>
</evidence>
<dbReference type="Gene3D" id="3.90.320.10">
    <property type="match status" value="1"/>
</dbReference>
<dbReference type="GO" id="GO:0006302">
    <property type="term" value="P:double-strand break repair"/>
    <property type="evidence" value="ECO:0007669"/>
    <property type="project" value="InterPro"/>
</dbReference>
<dbReference type="InterPro" id="IPR038726">
    <property type="entry name" value="PDDEXK_AddAB-type"/>
</dbReference>
<evidence type="ECO:0000313" key="18">
    <source>
        <dbReference type="Proteomes" id="UP000824265"/>
    </source>
</evidence>
<evidence type="ECO:0000256" key="9">
    <source>
        <dbReference type="ARBA" id="ARBA00023204"/>
    </source>
</evidence>
<keyword evidence="5 14" id="KW-0347">Helicase</keyword>
<proteinExistence type="predicted"/>
<dbReference type="InterPro" id="IPR014016">
    <property type="entry name" value="UvrD-like_ATP-bd"/>
</dbReference>
<keyword evidence="9" id="KW-0234">DNA repair</keyword>
<keyword evidence="8" id="KW-0238">DNA-binding</keyword>
<evidence type="ECO:0000256" key="13">
    <source>
        <dbReference type="ARBA" id="ARBA00048988"/>
    </source>
</evidence>
<evidence type="ECO:0000259" key="16">
    <source>
        <dbReference type="PROSITE" id="PS51217"/>
    </source>
</evidence>
<feature type="binding site" evidence="14">
    <location>
        <begin position="24"/>
        <end position="31"/>
    </location>
    <ligand>
        <name>ATP</name>
        <dbReference type="ChEBI" id="CHEBI:30616"/>
    </ligand>
</feature>
<keyword evidence="10" id="KW-0413">Isomerase</keyword>
<comment type="caution">
    <text evidence="17">The sequence shown here is derived from an EMBL/GenBank/DDBJ whole genome shotgun (WGS) entry which is preliminary data.</text>
</comment>
<keyword evidence="2 14" id="KW-0547">Nucleotide-binding</keyword>
<evidence type="ECO:0000256" key="6">
    <source>
        <dbReference type="ARBA" id="ARBA00022839"/>
    </source>
</evidence>
<dbReference type="SUPFAM" id="SSF52980">
    <property type="entry name" value="Restriction endonuclease-like"/>
    <property type="match status" value="1"/>
</dbReference>
<dbReference type="GO" id="GO:0004527">
    <property type="term" value="F:exonuclease activity"/>
    <property type="evidence" value="ECO:0007669"/>
    <property type="project" value="UniProtKB-KW"/>
</dbReference>
<dbReference type="InterPro" id="IPR027417">
    <property type="entry name" value="P-loop_NTPase"/>
</dbReference>
<evidence type="ECO:0000256" key="12">
    <source>
        <dbReference type="ARBA" id="ARBA00034808"/>
    </source>
</evidence>
<reference evidence="17" key="2">
    <citation type="submission" date="2021-04" db="EMBL/GenBank/DDBJ databases">
        <authorList>
            <person name="Gilroy R."/>
        </authorList>
    </citation>
    <scope>NUCLEOTIDE SEQUENCE</scope>
    <source>
        <strain evidence="17">CHK195-6426</strain>
    </source>
</reference>
<dbReference type="NCBIfam" id="TIGR02785">
    <property type="entry name" value="addA_Gpos"/>
    <property type="match status" value="1"/>
</dbReference>
<dbReference type="AlphaFoldDB" id="A0A9D1UCG1"/>
<evidence type="ECO:0000256" key="8">
    <source>
        <dbReference type="ARBA" id="ARBA00023125"/>
    </source>
</evidence>
<dbReference type="PANTHER" id="PTHR11070:SF48">
    <property type="entry name" value="ATP-DEPENDENT HELICASE_NUCLEASE SUBUNIT A"/>
    <property type="match status" value="1"/>
</dbReference>
<dbReference type="SUPFAM" id="SSF52540">
    <property type="entry name" value="P-loop containing nucleoside triphosphate hydrolases"/>
    <property type="match status" value="1"/>
</dbReference>
<keyword evidence="7 14" id="KW-0067">ATP-binding</keyword>
<keyword evidence="3" id="KW-0227">DNA damage</keyword>
<protein>
    <recommendedName>
        <fullName evidence="12">DNA 3'-5' helicase</fullName>
        <ecNumber evidence="12">5.6.2.4</ecNumber>
    </recommendedName>
</protein>
<gene>
    <name evidence="17" type="primary">addA</name>
    <name evidence="17" type="ORF">H9742_11600</name>
</gene>
<dbReference type="Gene3D" id="3.40.50.300">
    <property type="entry name" value="P-loop containing nucleotide triphosphate hydrolases"/>
    <property type="match status" value="4"/>
</dbReference>
<feature type="domain" description="UvrD-like helicase ATP-binding" evidence="15">
    <location>
        <begin position="3"/>
        <end position="471"/>
    </location>
</feature>
<dbReference type="PANTHER" id="PTHR11070">
    <property type="entry name" value="UVRD / RECB / PCRA DNA HELICASE FAMILY MEMBER"/>
    <property type="match status" value="1"/>
</dbReference>
<dbReference type="GO" id="GO:0033202">
    <property type="term" value="C:DNA helicase complex"/>
    <property type="evidence" value="ECO:0007669"/>
    <property type="project" value="TreeGrafter"/>
</dbReference>
<organism evidence="17 18">
    <name type="scientific">Candidatus Acetatifactor stercoripullorum</name>
    <dbReference type="NCBI Taxonomy" id="2838414"/>
    <lineage>
        <taxon>Bacteria</taxon>
        <taxon>Bacillati</taxon>
        <taxon>Bacillota</taxon>
        <taxon>Clostridia</taxon>
        <taxon>Lachnospirales</taxon>
        <taxon>Lachnospiraceae</taxon>
        <taxon>Acetatifactor</taxon>
    </lineage>
</organism>
<evidence type="ECO:0000313" key="17">
    <source>
        <dbReference type="EMBL" id="HIW82138.1"/>
    </source>
</evidence>
<accession>A0A9D1UCG1</accession>
<dbReference type="Pfam" id="PF12705">
    <property type="entry name" value="PDDEXK_1"/>
    <property type="match status" value="1"/>
</dbReference>
<evidence type="ECO:0000256" key="14">
    <source>
        <dbReference type="PROSITE-ProRule" id="PRU00560"/>
    </source>
</evidence>
<evidence type="ECO:0000256" key="7">
    <source>
        <dbReference type="ARBA" id="ARBA00022840"/>
    </source>
</evidence>
<keyword evidence="4 14" id="KW-0378">Hydrolase</keyword>
<dbReference type="InterPro" id="IPR014152">
    <property type="entry name" value="AddA"/>
</dbReference>
<dbReference type="PROSITE" id="PS51198">
    <property type="entry name" value="UVRD_HELICASE_ATP_BIND"/>
    <property type="match status" value="1"/>
</dbReference>
<evidence type="ECO:0000256" key="1">
    <source>
        <dbReference type="ARBA" id="ARBA00022722"/>
    </source>
</evidence>
<sequence length="1216" mass="138428">MAITFTPQQQRVIDLKGRNILVSAAAGSGKTAVLVERIVEMVCDDKHPVDIDRLLIVTFTNAAAAEMRERISAGIGARLLANPESEHIQKQSALLHNALITTIDSFSLFLLRNHFNEIGLDPAFRVADEGEIRLLQQDVMKELMEDSYAGGDAAFRSCVEYFCPGGRESVLEQHILNLSRCAASYPWPEEWLKKRREDYGAVSEEDLENSDYGRYLLNHLDKLVSGCIEKLQRVQALCQEPDGPYMYGELTDGELEAAEKLRDCKTLADYAAKLSTVAFGRLPSKKDDTVSPAKRELAKKLRSQVKDTLQTTARLFFATPLSLAAAQGAACREPVETLVELTLSFDRRMRQKKQEKKLVDFSDIEHFALDILIKREGELLKPSAVALEYRQHFHEILIDEYQDSNLVQEYLLKAVSGEEDGCFNRFMVGDVKQSIYKFRLARPELFLEKYDSYEQDGKCTRIDLSKNFRSRSQVVDTVNGLFSRIMSKEIGGIAYDERAALYAGAVYPENPGCGSELILVEKPENQEGRNAKQAEAWAIAAKIKELLEDFQVTDKETGSLRPVRFSDIVILLRTNSGWDEEFKKVLEEEGIPAYVTSKTGYFAAPEVQELLQLLKVLDNPTQDIPLFGVMKSLFGGFEEEEIAKIRSGRKGCSLYGALQNYAKQEEGEGQEKEEDLRRKAAAFLGQIESYRDYTVYLPVRELLQKLVNDFDYLNYVTALPAGSKRRANVEMLLAKASDFEKTSYFGLFHFIRYMEQMEKYDVDYGEADTLDENADVVRIMSIHKSKGLEFPVTFVAGLSKRFNMQDSHQSVVIDTDLGLATDYVDYNRRIRNKTLRRMALARKMREDNLAEELRVLYVALTRAREKLILTASLEQAQEKWELLRENGDRHLTYLDFIEAGSYLDLLLPVAGAPDASLSVTVTDLEKLSGQEVKEQLALHGKADALRHAKEWTDEAALKKLKERLAYAYPYESLEKLYTKTTVSELKIAAMAQRDEAAYHAFEEKEIHPYIPAFRKGEEKVAGALRGSAFHRVMELLDFEGLLGAQFAAFPESFEKYREGLSQEALKSALYDFLMEQAESLRLSAQYLEAVNQEKILRFLQKELAYRMWAASRRGELSVEQPFVLGVEARRLGEAFPEGETVLVQGIIDAFFVEEGQIVLLDYKTDVIRTMEDLWNRYQVQLDYYQEAVEKLTGKRVKEKILYSFYLEKEGVLTEEF</sequence>
<dbReference type="GO" id="GO:0003677">
    <property type="term" value="F:DNA binding"/>
    <property type="evidence" value="ECO:0007669"/>
    <property type="project" value="UniProtKB-KW"/>
</dbReference>
<keyword evidence="1" id="KW-0540">Nuclease</keyword>
<dbReference type="InterPro" id="IPR011335">
    <property type="entry name" value="Restrct_endonuc-II-like"/>
</dbReference>
<dbReference type="EC" id="5.6.2.4" evidence="12"/>
<dbReference type="InterPro" id="IPR011604">
    <property type="entry name" value="PDDEXK-like_dom_sf"/>
</dbReference>
<comment type="catalytic activity">
    <reaction evidence="11">
        <text>Couples ATP hydrolysis with the unwinding of duplex DNA by translocating in the 3'-5' direction.</text>
        <dbReference type="EC" id="5.6.2.4"/>
    </reaction>
</comment>
<reference evidence="17" key="1">
    <citation type="journal article" date="2021" name="PeerJ">
        <title>Extensive microbial diversity within the chicken gut microbiome revealed by metagenomics and culture.</title>
        <authorList>
            <person name="Gilroy R."/>
            <person name="Ravi A."/>
            <person name="Getino M."/>
            <person name="Pursley I."/>
            <person name="Horton D.L."/>
            <person name="Alikhan N.F."/>
            <person name="Baker D."/>
            <person name="Gharbi K."/>
            <person name="Hall N."/>
            <person name="Watson M."/>
            <person name="Adriaenssens E.M."/>
            <person name="Foster-Nyarko E."/>
            <person name="Jarju S."/>
            <person name="Secka A."/>
            <person name="Antonio M."/>
            <person name="Oren A."/>
            <person name="Chaudhuri R.R."/>
            <person name="La Ragione R."/>
            <person name="Hildebrand F."/>
            <person name="Pallen M.J."/>
        </authorList>
    </citation>
    <scope>NUCLEOTIDE SEQUENCE</scope>
    <source>
        <strain evidence="17">CHK195-6426</strain>
    </source>
</reference>
<dbReference type="Pfam" id="PF00580">
    <property type="entry name" value="UvrD-helicase"/>
    <property type="match status" value="1"/>
</dbReference>
<dbReference type="GO" id="GO:0005829">
    <property type="term" value="C:cytosol"/>
    <property type="evidence" value="ECO:0007669"/>
    <property type="project" value="TreeGrafter"/>
</dbReference>
<comment type="catalytic activity">
    <reaction evidence="13">
        <text>ATP + H2O = ADP + phosphate + H(+)</text>
        <dbReference type="Rhea" id="RHEA:13065"/>
        <dbReference type="ChEBI" id="CHEBI:15377"/>
        <dbReference type="ChEBI" id="CHEBI:15378"/>
        <dbReference type="ChEBI" id="CHEBI:30616"/>
        <dbReference type="ChEBI" id="CHEBI:43474"/>
        <dbReference type="ChEBI" id="CHEBI:456216"/>
        <dbReference type="EC" id="5.6.2.4"/>
    </reaction>
</comment>
<dbReference type="GO" id="GO:0000725">
    <property type="term" value="P:recombinational repair"/>
    <property type="evidence" value="ECO:0007669"/>
    <property type="project" value="TreeGrafter"/>
</dbReference>
<dbReference type="GO" id="GO:0005524">
    <property type="term" value="F:ATP binding"/>
    <property type="evidence" value="ECO:0007669"/>
    <property type="project" value="UniProtKB-UniRule"/>
</dbReference>
<name>A0A9D1UCG1_9FIRM</name>
<feature type="domain" description="UvrD-like helicase C-terminal" evidence="16">
    <location>
        <begin position="497"/>
        <end position="787"/>
    </location>
</feature>
<keyword evidence="6" id="KW-0269">Exonuclease</keyword>
<dbReference type="InterPro" id="IPR000212">
    <property type="entry name" value="DNA_helicase_UvrD/REP"/>
</dbReference>
<dbReference type="GO" id="GO:0043138">
    <property type="term" value="F:3'-5' DNA helicase activity"/>
    <property type="evidence" value="ECO:0007669"/>
    <property type="project" value="UniProtKB-EC"/>
</dbReference>
<evidence type="ECO:0000256" key="3">
    <source>
        <dbReference type="ARBA" id="ARBA00022763"/>
    </source>
</evidence>
<dbReference type="InterPro" id="IPR014017">
    <property type="entry name" value="DNA_helicase_UvrD-like_C"/>
</dbReference>